<proteinExistence type="predicted"/>
<gene>
    <name evidence="1" type="ORF">S12H4_58549</name>
</gene>
<name>X1VLD1_9ZZZZ</name>
<organism evidence="1">
    <name type="scientific">marine sediment metagenome</name>
    <dbReference type="NCBI Taxonomy" id="412755"/>
    <lineage>
        <taxon>unclassified sequences</taxon>
        <taxon>metagenomes</taxon>
        <taxon>ecological metagenomes</taxon>
    </lineage>
</organism>
<comment type="caution">
    <text evidence="1">The sequence shown here is derived from an EMBL/GenBank/DDBJ whole genome shotgun (WGS) entry which is preliminary data.</text>
</comment>
<sequence>DEAREGVKKIGKAIKEGDWDEATIQTVTAQNSIEEALYEAATKQKS</sequence>
<dbReference type="EMBL" id="BARW01038058">
    <property type="protein sequence ID" value="GAJ20132.1"/>
    <property type="molecule type" value="Genomic_DNA"/>
</dbReference>
<protein>
    <submittedName>
        <fullName evidence="1">Uncharacterized protein</fullName>
    </submittedName>
</protein>
<feature type="non-terminal residue" evidence="1">
    <location>
        <position position="1"/>
    </location>
</feature>
<accession>X1VLD1</accession>
<reference evidence="1" key="1">
    <citation type="journal article" date="2014" name="Front. Microbiol.">
        <title>High frequency of phylogenetically diverse reductive dehalogenase-homologous genes in deep subseafloor sedimentary metagenomes.</title>
        <authorList>
            <person name="Kawai M."/>
            <person name="Futagami T."/>
            <person name="Toyoda A."/>
            <person name="Takaki Y."/>
            <person name="Nishi S."/>
            <person name="Hori S."/>
            <person name="Arai W."/>
            <person name="Tsubouchi T."/>
            <person name="Morono Y."/>
            <person name="Uchiyama I."/>
            <person name="Ito T."/>
            <person name="Fujiyama A."/>
            <person name="Inagaki F."/>
            <person name="Takami H."/>
        </authorList>
    </citation>
    <scope>NUCLEOTIDE SEQUENCE</scope>
    <source>
        <strain evidence="1">Expedition CK06-06</strain>
    </source>
</reference>
<evidence type="ECO:0000313" key="1">
    <source>
        <dbReference type="EMBL" id="GAJ20132.1"/>
    </source>
</evidence>
<dbReference type="AlphaFoldDB" id="X1VLD1"/>